<keyword evidence="3" id="KW-1133">Transmembrane helix</keyword>
<dbReference type="SUPFAM" id="SSF50685">
    <property type="entry name" value="Barwin-like endoglucanases"/>
    <property type="match status" value="1"/>
</dbReference>
<dbReference type="Gene3D" id="2.40.40.10">
    <property type="entry name" value="RlpA-like domain"/>
    <property type="match status" value="1"/>
</dbReference>
<protein>
    <recommendedName>
        <fullName evidence="5">Expansin-like EG45 domain-containing protein</fullName>
    </recommendedName>
</protein>
<dbReference type="VEuPathDB" id="FungiDB:H310_01498"/>
<feature type="chain" id="PRO_5019250312" description="Expansin-like EG45 domain-containing protein" evidence="4">
    <location>
        <begin position="20"/>
        <end position="432"/>
    </location>
</feature>
<dbReference type="AlphaFoldDB" id="A0A418B4Y1"/>
<evidence type="ECO:0000256" key="1">
    <source>
        <dbReference type="ARBA" id="ARBA00022729"/>
    </source>
</evidence>
<feature type="signal peptide" evidence="4">
    <location>
        <begin position="1"/>
        <end position="19"/>
    </location>
</feature>
<dbReference type="PANTHER" id="PTHR31836">
    <property type="match status" value="1"/>
</dbReference>
<evidence type="ECO:0000256" key="4">
    <source>
        <dbReference type="SAM" id="SignalP"/>
    </source>
</evidence>
<dbReference type="CDD" id="cd22271">
    <property type="entry name" value="DPBB_EXP_N-like"/>
    <property type="match status" value="1"/>
</dbReference>
<evidence type="ECO:0000259" key="5">
    <source>
        <dbReference type="PROSITE" id="PS50842"/>
    </source>
</evidence>
<keyword evidence="1 4" id="KW-0732">Signal</keyword>
<gene>
    <name evidence="6" type="ORF">DYB32_006189</name>
</gene>
<keyword evidence="3" id="KW-0472">Membrane</keyword>
<feature type="compositionally biased region" description="Low complexity" evidence="2">
    <location>
        <begin position="270"/>
        <end position="338"/>
    </location>
</feature>
<keyword evidence="3" id="KW-0812">Transmembrane</keyword>
<dbReference type="EMBL" id="QUSY01000088">
    <property type="protein sequence ID" value="RHY33183.1"/>
    <property type="molecule type" value="Genomic_DNA"/>
</dbReference>
<evidence type="ECO:0000256" key="3">
    <source>
        <dbReference type="SAM" id="Phobius"/>
    </source>
</evidence>
<dbReference type="InterPro" id="IPR036749">
    <property type="entry name" value="Expansin_CBD_sf"/>
</dbReference>
<dbReference type="PROSITE" id="PS50842">
    <property type="entry name" value="EXPANSIN_EG45"/>
    <property type="match status" value="1"/>
</dbReference>
<dbReference type="InterPro" id="IPR051477">
    <property type="entry name" value="Expansin_CellWall"/>
</dbReference>
<organism evidence="6 7">
    <name type="scientific">Aphanomyces invadans</name>
    <dbReference type="NCBI Taxonomy" id="157072"/>
    <lineage>
        <taxon>Eukaryota</taxon>
        <taxon>Sar</taxon>
        <taxon>Stramenopiles</taxon>
        <taxon>Oomycota</taxon>
        <taxon>Saprolegniomycetes</taxon>
        <taxon>Saprolegniales</taxon>
        <taxon>Verrucalvaceae</taxon>
        <taxon>Aphanomyces</taxon>
    </lineage>
</organism>
<feature type="domain" description="Expansin-like EG45" evidence="5">
    <location>
        <begin position="31"/>
        <end position="137"/>
    </location>
</feature>
<dbReference type="Proteomes" id="UP000285060">
    <property type="component" value="Unassembled WGS sequence"/>
</dbReference>
<comment type="caution">
    <text evidence="6">The sequence shown here is derived from an EMBL/GenBank/DDBJ whole genome shotgun (WGS) entry which is preliminary data.</text>
</comment>
<proteinExistence type="predicted"/>
<dbReference type="InterPro" id="IPR036908">
    <property type="entry name" value="RlpA-like_sf"/>
</dbReference>
<feature type="compositionally biased region" description="Pro residues" evidence="2">
    <location>
        <begin position="235"/>
        <end position="251"/>
    </location>
</feature>
<evidence type="ECO:0000313" key="7">
    <source>
        <dbReference type="Proteomes" id="UP000285060"/>
    </source>
</evidence>
<feature type="region of interest" description="Disordered" evidence="2">
    <location>
        <begin position="225"/>
        <end position="343"/>
    </location>
</feature>
<reference evidence="6 7" key="1">
    <citation type="submission" date="2018-08" db="EMBL/GenBank/DDBJ databases">
        <title>Aphanomyces genome sequencing and annotation.</title>
        <authorList>
            <person name="Minardi D."/>
            <person name="Oidtmann B."/>
            <person name="Van Der Giezen M."/>
            <person name="Studholme D.J."/>
        </authorList>
    </citation>
    <scope>NUCLEOTIDE SEQUENCE [LARGE SCALE GENOMIC DNA]</scope>
    <source>
        <strain evidence="6 7">NJM0002</strain>
    </source>
</reference>
<evidence type="ECO:0000256" key="2">
    <source>
        <dbReference type="SAM" id="MobiDB-lite"/>
    </source>
</evidence>
<evidence type="ECO:0000313" key="6">
    <source>
        <dbReference type="EMBL" id="RHY33183.1"/>
    </source>
</evidence>
<accession>A0A418B4Y1</accession>
<dbReference type="PANTHER" id="PTHR31836:SF21">
    <property type="entry name" value="EXPANSIN-LIKE PROTEIN 7"/>
    <property type="match status" value="1"/>
</dbReference>
<sequence>MLFRQVVLAATATTLAVHAATTYSGLSSTYGGPDGVEASTGNCAPMNHLPTATKYHVAMNDKQYNEGLNCGRCVQVQCTDSRCTSNKVMTAQVTDRCPECSHGDLDMTLPLFNELTGHFTDKYKIEWQFVDCPVSGGVQVCAKEGSSKFWLYVQPMNTVSGVKEMKVNGGAAPPFLPCFYFMTTKLGVELEETEVEMTSWAGETIKTKVALQSGACTQISQQFTRGLPTFDPSDPKPPPPSPSPTNPPPAPSTSSAKPSTSPAPTPPPETTEASTTTTVAPTSATTVVPTSTTTSPHYDTEAATTTNNSTNSTTDTTTVPVPPTTASLTDSADATTLSPAFTDAPTTVPTSVIGGTENVVSVQASSQGDSDSTPYVVLGSGMTFVMAVMAVVYVVKKSRSNYMDEKESESSQITRFGQADTRRNLDSDVVML</sequence>
<dbReference type="Gene3D" id="2.60.40.760">
    <property type="entry name" value="Expansin, cellulose-binding-like domain"/>
    <property type="match status" value="1"/>
</dbReference>
<keyword evidence="7" id="KW-1185">Reference proteome</keyword>
<dbReference type="InterPro" id="IPR007112">
    <property type="entry name" value="Expansin/allergen_DPBB_dom"/>
</dbReference>
<name>A0A418B4Y1_9STRA</name>
<feature type="transmembrane region" description="Helical" evidence="3">
    <location>
        <begin position="375"/>
        <end position="395"/>
    </location>
</feature>